<protein>
    <recommendedName>
        <fullName evidence="6">Integrase</fullName>
    </recommendedName>
</protein>
<evidence type="ECO:0000256" key="2">
    <source>
        <dbReference type="ARBA" id="ARBA00022908"/>
    </source>
</evidence>
<organism evidence="4 5">
    <name type="scientific">Aquincola tertiaricarbonis</name>
    <dbReference type="NCBI Taxonomy" id="391953"/>
    <lineage>
        <taxon>Bacteria</taxon>
        <taxon>Pseudomonadati</taxon>
        <taxon>Pseudomonadota</taxon>
        <taxon>Betaproteobacteria</taxon>
        <taxon>Burkholderiales</taxon>
        <taxon>Sphaerotilaceae</taxon>
        <taxon>Aquincola</taxon>
    </lineage>
</organism>
<evidence type="ECO:0000313" key="4">
    <source>
        <dbReference type="EMBL" id="URI08172.1"/>
    </source>
</evidence>
<sequence>MKHGLPHFTVHDFRRTAHIHLAAVGVDPHVAERCLNHKLKGVEGVYNRHDYFEERRWALEAWGPLLLKLKRQGRHPKKPAPAHRQIPLH</sequence>
<dbReference type="EMBL" id="CP097635">
    <property type="protein sequence ID" value="URI08172.1"/>
    <property type="molecule type" value="Genomic_DNA"/>
</dbReference>
<dbReference type="Gene3D" id="1.10.443.10">
    <property type="entry name" value="Intergrase catalytic core"/>
    <property type="match status" value="1"/>
</dbReference>
<accession>A0ABY4S8F7</accession>
<evidence type="ECO:0000313" key="5">
    <source>
        <dbReference type="Proteomes" id="UP001056201"/>
    </source>
</evidence>
<gene>
    <name evidence="4" type="ORF">MW290_06235</name>
</gene>
<dbReference type="InterPro" id="IPR050808">
    <property type="entry name" value="Phage_Integrase"/>
</dbReference>
<dbReference type="SUPFAM" id="SSF56349">
    <property type="entry name" value="DNA breaking-rejoining enzymes"/>
    <property type="match status" value="1"/>
</dbReference>
<evidence type="ECO:0008006" key="6">
    <source>
        <dbReference type="Google" id="ProtNLM"/>
    </source>
</evidence>
<keyword evidence="2" id="KW-0229">DNA integration</keyword>
<dbReference type="InterPro" id="IPR013762">
    <property type="entry name" value="Integrase-like_cat_sf"/>
</dbReference>
<dbReference type="RefSeq" id="WP_250196393.1">
    <property type="nucleotide sequence ID" value="NZ_CP097635.1"/>
</dbReference>
<evidence type="ECO:0000256" key="3">
    <source>
        <dbReference type="ARBA" id="ARBA00023172"/>
    </source>
</evidence>
<name>A0ABY4S8F7_AQUTE</name>
<dbReference type="PANTHER" id="PTHR30629">
    <property type="entry name" value="PROPHAGE INTEGRASE"/>
    <property type="match status" value="1"/>
</dbReference>
<reference evidence="4" key="1">
    <citation type="submission" date="2022-05" db="EMBL/GenBank/DDBJ databases">
        <title>An RpoN-dependent PEP-CTERM gene is involved in floc formation of an Aquincola tertiaricarbonis strain.</title>
        <authorList>
            <person name="Qiu D."/>
            <person name="Xia M."/>
        </authorList>
    </citation>
    <scope>NUCLEOTIDE SEQUENCE</scope>
    <source>
        <strain evidence="4">RN12</strain>
    </source>
</reference>
<keyword evidence="3" id="KW-0233">DNA recombination</keyword>
<evidence type="ECO:0000256" key="1">
    <source>
        <dbReference type="ARBA" id="ARBA00008857"/>
    </source>
</evidence>
<dbReference type="Proteomes" id="UP001056201">
    <property type="component" value="Chromosome 1"/>
</dbReference>
<dbReference type="PANTHER" id="PTHR30629:SF2">
    <property type="entry name" value="PROPHAGE INTEGRASE INTS-RELATED"/>
    <property type="match status" value="1"/>
</dbReference>
<comment type="similarity">
    <text evidence="1">Belongs to the 'phage' integrase family.</text>
</comment>
<proteinExistence type="inferred from homology"/>
<dbReference type="InterPro" id="IPR011010">
    <property type="entry name" value="DNA_brk_join_enz"/>
</dbReference>
<keyword evidence="5" id="KW-1185">Reference proteome</keyword>